<keyword evidence="6" id="KW-0915">Sodium</keyword>
<dbReference type="PRINTS" id="PR01078">
    <property type="entry name" value="AMINACHANNEL"/>
</dbReference>
<dbReference type="Gene3D" id="2.60.470.10">
    <property type="entry name" value="Acid-sensing ion channels like domains"/>
    <property type="match status" value="1"/>
</dbReference>
<comment type="subcellular location">
    <subcellularLocation>
        <location evidence="1">Membrane</location>
        <topology evidence="1">Multi-pass membrane protein</topology>
    </subcellularLocation>
</comment>
<evidence type="ECO:0000313" key="14">
    <source>
        <dbReference type="WBParaSite" id="maker-uti_cns_0007405-snap-gene-0.2-mRNA-1"/>
    </source>
</evidence>
<dbReference type="Proteomes" id="UP000095280">
    <property type="component" value="Unplaced"/>
</dbReference>
<feature type="region of interest" description="Disordered" evidence="12">
    <location>
        <begin position="958"/>
        <end position="989"/>
    </location>
</feature>
<evidence type="ECO:0000256" key="6">
    <source>
        <dbReference type="ARBA" id="ARBA00023053"/>
    </source>
</evidence>
<evidence type="ECO:0000256" key="8">
    <source>
        <dbReference type="ARBA" id="ARBA00023136"/>
    </source>
</evidence>
<evidence type="ECO:0000313" key="13">
    <source>
        <dbReference type="Proteomes" id="UP000095280"/>
    </source>
</evidence>
<dbReference type="AlphaFoldDB" id="A0A1I8HQZ8"/>
<organism evidence="13 14">
    <name type="scientific">Macrostomum lignano</name>
    <dbReference type="NCBI Taxonomy" id="282301"/>
    <lineage>
        <taxon>Eukaryota</taxon>
        <taxon>Metazoa</taxon>
        <taxon>Spiralia</taxon>
        <taxon>Lophotrochozoa</taxon>
        <taxon>Platyhelminthes</taxon>
        <taxon>Rhabditophora</taxon>
        <taxon>Macrostomorpha</taxon>
        <taxon>Macrostomida</taxon>
        <taxon>Macrostomidae</taxon>
        <taxon>Macrostomum</taxon>
    </lineage>
</organism>
<sequence length="1238" mass="138766">MERRQERRHAVCECSCDPRMPKDRARFVHQNFYAKWWLAFVCIFRDKQKFNSKFPAITVCLHQPFSRALFPLWSNKSVMFPRSYNRLLRDLAAKREQKTSLETYSLGLAVDLGPKPDYANHQQGFLNDVFDQAAGLRVQLVMENCNCILGVPGYPRPRVPTKENAYCAAFSEAFNKTFKDFIDRTLDHRDGVRILTTSSSVYCANLEEDNLTSTAQNNDRMLESKSFAYVLLKRKGDNLILKEEKQVLTLNALMSQIGAALLPNHRPHLRCRRETTALRTPLMPRPRGGDDSAATAESQAAAAATSMSADAMRLRAANSGSDGDDMDVDVDGDGSDQLPMNCHQDLEAELRQVFIEKPSSPEQLGGRAELRQQKKIKAPVSGGGMERRKNGVMLFCECSSIRGMPKIARSSSKFLRKMWPRNAKDCSLVIKISTQNVARICRWNESGVNSFRKFNSKFPAITVCLHQPFSRSAFPLWSNKSVMSPRSYNRLLRDLALKAINRTGDFSAISKDNMDPIEYALYYDSVEVYYQNIPYESIIRLSHAQSVIRKCIVRQMGVIYFKDPCDLSEHGFDIKLFSHPKHLNCYTVEPREQKTSLETYSLGLAVDLGPKPDYANHQQGFLNDVFDQAAGLRVVIHEPNRYPDVEHQGMNIEAGKMTELAYTPTIWNRSNTPVNPCIEGEGESYMDLGRNFDYSQKECIKLNRQQLVMENCNCILGVPGYPRPRVPTKENAYCAAFSEAFNKTFKDFIDRVSCVGEIMSRPEPPCLSRCVLFEYETKISVTEWGATDWQVDWSGRYVNDIETLVKLIEARETTPEDSRSPGWRKNFDNVKQRLLRYLEEDNLTSTAQNNDRMLESKSFAYVLLKRKGDNLILKEEKQVLTLNALMSQIGGLCSLTIGLTCAVAVEIVEFVYIYLTSRRNDSTENSANATAAAAVTTAPATAESQAAAAATSIQGANSRYLAPLPPPPQHPRAFGNAPASASVRSDQQMNRSTHRSIEQFRKSANADEAYKQLWLQACHLPFDNDLETSDIREGIECDDFRVWRNFSTDLGLDLSSVGSERGRRTAAIAECYPFRVPPPSRMGVTISNPLELGGRNGADSSPRCAAFESRTAAQLAGLSSVRRPSLDAVGRIKPPPGYKRYPPTRLSKPTALVDELDPDSAEVITADMQPDLFGKLVKKRPPRLWKLSYKTAGGGGDHALKRQQAPAKIKTRSELAKSPTKSAFATADCVLAPSGGRD</sequence>
<keyword evidence="3 11" id="KW-0894">Sodium channel</keyword>
<evidence type="ECO:0000256" key="4">
    <source>
        <dbReference type="ARBA" id="ARBA00022692"/>
    </source>
</evidence>
<evidence type="ECO:0000256" key="7">
    <source>
        <dbReference type="ARBA" id="ARBA00023065"/>
    </source>
</evidence>
<dbReference type="GO" id="GO:0005886">
    <property type="term" value="C:plasma membrane"/>
    <property type="evidence" value="ECO:0007669"/>
    <property type="project" value="TreeGrafter"/>
</dbReference>
<dbReference type="WBParaSite" id="maker-uti_cns_0007405-snap-gene-0.2-mRNA-1">
    <property type="protein sequence ID" value="maker-uti_cns_0007405-snap-gene-0.2-mRNA-1"/>
    <property type="gene ID" value="maker-uti_cns_0007405-snap-gene-0.2"/>
</dbReference>
<evidence type="ECO:0000256" key="12">
    <source>
        <dbReference type="SAM" id="MobiDB-lite"/>
    </source>
</evidence>
<keyword evidence="8" id="KW-0472">Membrane</keyword>
<dbReference type="GO" id="GO:0015280">
    <property type="term" value="F:ligand-gated sodium channel activity"/>
    <property type="evidence" value="ECO:0007669"/>
    <property type="project" value="TreeGrafter"/>
</dbReference>
<keyword evidence="4 11" id="KW-0812">Transmembrane</keyword>
<keyword evidence="9 11" id="KW-0739">Sodium transport</keyword>
<keyword evidence="5" id="KW-1133">Transmembrane helix</keyword>
<proteinExistence type="inferred from homology"/>
<dbReference type="PANTHER" id="PTHR11690:SF248">
    <property type="entry name" value="PICKPOCKET 17, ISOFORM A"/>
    <property type="match status" value="1"/>
</dbReference>
<dbReference type="InterPro" id="IPR001873">
    <property type="entry name" value="ENaC"/>
</dbReference>
<feature type="compositionally biased region" description="Low complexity" evidence="12">
    <location>
        <begin position="291"/>
        <end position="307"/>
    </location>
</feature>
<dbReference type="PANTHER" id="PTHR11690">
    <property type="entry name" value="AMILORIDE-SENSITIVE SODIUM CHANNEL-RELATED"/>
    <property type="match status" value="1"/>
</dbReference>
<evidence type="ECO:0000256" key="9">
    <source>
        <dbReference type="ARBA" id="ARBA00023201"/>
    </source>
</evidence>
<evidence type="ECO:0000256" key="10">
    <source>
        <dbReference type="ARBA" id="ARBA00023303"/>
    </source>
</evidence>
<evidence type="ECO:0000256" key="1">
    <source>
        <dbReference type="ARBA" id="ARBA00004141"/>
    </source>
</evidence>
<dbReference type="Pfam" id="PF00858">
    <property type="entry name" value="ASC"/>
    <property type="match status" value="1"/>
</dbReference>
<evidence type="ECO:0000256" key="3">
    <source>
        <dbReference type="ARBA" id="ARBA00022461"/>
    </source>
</evidence>
<feature type="region of interest" description="Disordered" evidence="12">
    <location>
        <begin position="1191"/>
        <end position="1221"/>
    </location>
</feature>
<keyword evidence="10 11" id="KW-0407">Ion channel</keyword>
<name>A0A1I8HQZ8_9PLAT</name>
<feature type="region of interest" description="Disordered" evidence="12">
    <location>
        <begin position="280"/>
        <end position="307"/>
    </location>
</feature>
<comment type="similarity">
    <text evidence="11">Belongs to the amiloride-sensitive sodium channel (TC 1.A.6) family.</text>
</comment>
<protein>
    <submittedName>
        <fullName evidence="14">Reverse transcriptase domain-containing protein</fullName>
    </submittedName>
</protein>
<keyword evidence="2 11" id="KW-0813">Transport</keyword>
<accession>A0A1I8HQZ8</accession>
<evidence type="ECO:0000256" key="11">
    <source>
        <dbReference type="RuleBase" id="RU000679"/>
    </source>
</evidence>
<evidence type="ECO:0000256" key="2">
    <source>
        <dbReference type="ARBA" id="ARBA00022448"/>
    </source>
</evidence>
<keyword evidence="7 11" id="KW-0406">Ion transport</keyword>
<keyword evidence="13" id="KW-1185">Reference proteome</keyword>
<reference evidence="14" key="1">
    <citation type="submission" date="2016-11" db="UniProtKB">
        <authorList>
            <consortium name="WormBaseParasite"/>
        </authorList>
    </citation>
    <scope>IDENTIFICATION</scope>
</reference>
<evidence type="ECO:0000256" key="5">
    <source>
        <dbReference type="ARBA" id="ARBA00022989"/>
    </source>
</evidence>